<dbReference type="PANTHER" id="PTHR10357:SF179">
    <property type="entry name" value="NEUTRAL AND BASIC AMINO ACID TRANSPORT PROTEIN RBAT"/>
    <property type="match status" value="1"/>
</dbReference>
<name>A0A923LPP5_9FIRM</name>
<dbReference type="EMBL" id="JACOPH010000011">
    <property type="protein sequence ID" value="MBC5714839.1"/>
    <property type="molecule type" value="Genomic_DNA"/>
</dbReference>
<dbReference type="FunFam" id="3.20.20.80:FF:000064">
    <property type="entry name" value="Oligo-1,6-glucosidase"/>
    <property type="match status" value="2"/>
</dbReference>
<dbReference type="AlphaFoldDB" id="A0A923LPP5"/>
<proteinExistence type="inferred from homology"/>
<reference evidence="5" key="1">
    <citation type="submission" date="2020-08" db="EMBL/GenBank/DDBJ databases">
        <title>Genome public.</title>
        <authorList>
            <person name="Liu C."/>
            <person name="Sun Q."/>
        </authorList>
    </citation>
    <scope>NUCLEOTIDE SEQUENCE</scope>
    <source>
        <strain evidence="5">BX1005</strain>
    </source>
</reference>
<dbReference type="SMART" id="SM00642">
    <property type="entry name" value="Aamy"/>
    <property type="match status" value="1"/>
</dbReference>
<keyword evidence="2" id="KW-0378">Hydrolase</keyword>
<dbReference type="RefSeq" id="WP_186867440.1">
    <property type="nucleotide sequence ID" value="NZ_JACOPH010000011.1"/>
</dbReference>
<dbReference type="InterPro" id="IPR006047">
    <property type="entry name" value="GH13_cat_dom"/>
</dbReference>
<dbReference type="SUPFAM" id="SSF51011">
    <property type="entry name" value="Glycosyl hydrolase domain"/>
    <property type="match status" value="1"/>
</dbReference>
<evidence type="ECO:0000313" key="6">
    <source>
        <dbReference type="Proteomes" id="UP000606720"/>
    </source>
</evidence>
<dbReference type="GO" id="GO:0004556">
    <property type="term" value="F:alpha-amylase activity"/>
    <property type="evidence" value="ECO:0007669"/>
    <property type="project" value="TreeGrafter"/>
</dbReference>
<comment type="similarity">
    <text evidence="1">Belongs to the glycosyl hydrolase 13 family.</text>
</comment>
<evidence type="ECO:0000256" key="2">
    <source>
        <dbReference type="ARBA" id="ARBA00022801"/>
    </source>
</evidence>
<dbReference type="InterPro" id="IPR017853">
    <property type="entry name" value="GH"/>
</dbReference>
<dbReference type="CDD" id="cd11333">
    <property type="entry name" value="AmyAc_SI_OligoGlu_DGase"/>
    <property type="match status" value="1"/>
</dbReference>
<dbReference type="InterPro" id="IPR013780">
    <property type="entry name" value="Glyco_hydro_b"/>
</dbReference>
<sequence length="562" mass="64677">MTKKWWHDKVAYQIYPKSFLDTNDDGIGDLRGIISKLDYLKELGIDIIWLSPVYESPFVDQGYDISDYYKIAEVFGSMDEFDELLSEAKKRDMYIIMDLVVNHCSDQHEWFQKALADPYGEYGDYFYFRKGKDGNPPSNYRSYFGGSTWEKVDGTKDLYYLHLFAKEQPDLNWENETVRNKIYEMVNWWLDKGVAGFRIDAIINIKKVLSFPSYEPDGIDGLVSCTKMIDEAEGVGTFLEELKNHTFAKKDAFTVGEVFNMKPDELKEFIGENGHFSTMFDFSAQELDLASHGWYDVKPVGFKEWRDTIFASQLEMLDIGFKANIIENHDEPRGASRYLPDHAKNDAGKKMLAATSLLLRGLPFLYQGQEIGMTNCKRNDISEYDDINTIDQYQLALDAGCSKEEALHACYMNSRDNARTPMQWENSPNAGFSSHKPWLAINPNYTVINVADQQSDRNSVLNFYKKLIRLRKSPEYKECFTYGGFTPVFTECDDIFAYLRTLEESHLQILVAANYGTKAQTLHLPSKMQEMLLSNMVCESELSDVLRLDSCQVVVVRLKGND</sequence>
<organism evidence="5 6">
    <name type="scientific">Roseburia zhanii</name>
    <dbReference type="NCBI Taxonomy" id="2763064"/>
    <lineage>
        <taxon>Bacteria</taxon>
        <taxon>Bacillati</taxon>
        <taxon>Bacillota</taxon>
        <taxon>Clostridia</taxon>
        <taxon>Lachnospirales</taxon>
        <taxon>Lachnospiraceae</taxon>
        <taxon>Roseburia</taxon>
    </lineage>
</organism>
<keyword evidence="6" id="KW-1185">Reference proteome</keyword>
<keyword evidence="3" id="KW-0326">Glycosidase</keyword>
<gene>
    <name evidence="5" type="ORF">H8S17_11625</name>
</gene>
<dbReference type="InterPro" id="IPR045857">
    <property type="entry name" value="O16G_dom_2"/>
</dbReference>
<dbReference type="GO" id="GO:0009313">
    <property type="term" value="P:oligosaccharide catabolic process"/>
    <property type="evidence" value="ECO:0007669"/>
    <property type="project" value="TreeGrafter"/>
</dbReference>
<evidence type="ECO:0000313" key="5">
    <source>
        <dbReference type="EMBL" id="MBC5714839.1"/>
    </source>
</evidence>
<dbReference type="Gene3D" id="2.60.40.1180">
    <property type="entry name" value="Golgi alpha-mannosidase II"/>
    <property type="match status" value="1"/>
</dbReference>
<evidence type="ECO:0000259" key="4">
    <source>
        <dbReference type="SMART" id="SM00642"/>
    </source>
</evidence>
<dbReference type="FunFam" id="3.90.400.10:FF:000002">
    <property type="entry name" value="Sucrose isomerase"/>
    <property type="match status" value="1"/>
</dbReference>
<dbReference type="Pfam" id="PF00128">
    <property type="entry name" value="Alpha-amylase"/>
    <property type="match status" value="1"/>
</dbReference>
<comment type="caution">
    <text evidence="5">The sequence shown here is derived from an EMBL/GenBank/DDBJ whole genome shotgun (WGS) entry which is preliminary data.</text>
</comment>
<evidence type="ECO:0000256" key="3">
    <source>
        <dbReference type="ARBA" id="ARBA00023295"/>
    </source>
</evidence>
<dbReference type="Gene3D" id="3.20.20.80">
    <property type="entry name" value="Glycosidases"/>
    <property type="match status" value="1"/>
</dbReference>
<dbReference type="Proteomes" id="UP000606720">
    <property type="component" value="Unassembled WGS sequence"/>
</dbReference>
<dbReference type="PANTHER" id="PTHR10357">
    <property type="entry name" value="ALPHA-AMYLASE FAMILY MEMBER"/>
    <property type="match status" value="1"/>
</dbReference>
<evidence type="ECO:0000256" key="1">
    <source>
        <dbReference type="ARBA" id="ARBA00008061"/>
    </source>
</evidence>
<accession>A0A923LPP5</accession>
<dbReference type="Gene3D" id="3.90.400.10">
    <property type="entry name" value="Oligo-1,6-glucosidase, Domain 2"/>
    <property type="match status" value="1"/>
</dbReference>
<feature type="domain" description="Glycosyl hydrolase family 13 catalytic" evidence="4">
    <location>
        <begin position="13"/>
        <end position="419"/>
    </location>
</feature>
<dbReference type="SUPFAM" id="SSF51445">
    <property type="entry name" value="(Trans)glycosidases"/>
    <property type="match status" value="1"/>
</dbReference>
<protein>
    <submittedName>
        <fullName evidence="5">Alpha-glucosidase</fullName>
    </submittedName>
</protein>